<proteinExistence type="predicted"/>
<gene>
    <name evidence="2" type="ORF">L873DRAFT_1815710</name>
</gene>
<feature type="region of interest" description="Disordered" evidence="1">
    <location>
        <begin position="1"/>
        <end position="53"/>
    </location>
</feature>
<name>A0A3N4J8B9_9PEZI</name>
<dbReference type="AlphaFoldDB" id="A0A3N4J8B9"/>
<protein>
    <submittedName>
        <fullName evidence="2">Uncharacterized protein</fullName>
    </submittedName>
</protein>
<feature type="compositionally biased region" description="Pro residues" evidence="1">
    <location>
        <begin position="1"/>
        <end position="16"/>
    </location>
</feature>
<organism evidence="2 3">
    <name type="scientific">Choiromyces venosus 120613-1</name>
    <dbReference type="NCBI Taxonomy" id="1336337"/>
    <lineage>
        <taxon>Eukaryota</taxon>
        <taxon>Fungi</taxon>
        <taxon>Dikarya</taxon>
        <taxon>Ascomycota</taxon>
        <taxon>Pezizomycotina</taxon>
        <taxon>Pezizomycetes</taxon>
        <taxon>Pezizales</taxon>
        <taxon>Tuberaceae</taxon>
        <taxon>Choiromyces</taxon>
    </lineage>
</organism>
<dbReference type="EMBL" id="ML120450">
    <property type="protein sequence ID" value="RPA93537.1"/>
    <property type="molecule type" value="Genomic_DNA"/>
</dbReference>
<reference evidence="2 3" key="1">
    <citation type="journal article" date="2018" name="Nat. Ecol. Evol.">
        <title>Pezizomycetes genomes reveal the molecular basis of ectomycorrhizal truffle lifestyle.</title>
        <authorList>
            <person name="Murat C."/>
            <person name="Payen T."/>
            <person name="Noel B."/>
            <person name="Kuo A."/>
            <person name="Morin E."/>
            <person name="Chen J."/>
            <person name="Kohler A."/>
            <person name="Krizsan K."/>
            <person name="Balestrini R."/>
            <person name="Da Silva C."/>
            <person name="Montanini B."/>
            <person name="Hainaut M."/>
            <person name="Levati E."/>
            <person name="Barry K.W."/>
            <person name="Belfiori B."/>
            <person name="Cichocki N."/>
            <person name="Clum A."/>
            <person name="Dockter R.B."/>
            <person name="Fauchery L."/>
            <person name="Guy J."/>
            <person name="Iotti M."/>
            <person name="Le Tacon F."/>
            <person name="Lindquist E.A."/>
            <person name="Lipzen A."/>
            <person name="Malagnac F."/>
            <person name="Mello A."/>
            <person name="Molinier V."/>
            <person name="Miyauchi S."/>
            <person name="Poulain J."/>
            <person name="Riccioni C."/>
            <person name="Rubini A."/>
            <person name="Sitrit Y."/>
            <person name="Splivallo R."/>
            <person name="Traeger S."/>
            <person name="Wang M."/>
            <person name="Zifcakova L."/>
            <person name="Wipf D."/>
            <person name="Zambonelli A."/>
            <person name="Paolocci F."/>
            <person name="Nowrousian M."/>
            <person name="Ottonello S."/>
            <person name="Baldrian P."/>
            <person name="Spatafora J.W."/>
            <person name="Henrissat B."/>
            <person name="Nagy L.G."/>
            <person name="Aury J.M."/>
            <person name="Wincker P."/>
            <person name="Grigoriev I.V."/>
            <person name="Bonfante P."/>
            <person name="Martin F.M."/>
        </authorList>
    </citation>
    <scope>NUCLEOTIDE SEQUENCE [LARGE SCALE GENOMIC DNA]</scope>
    <source>
        <strain evidence="2 3">120613-1</strain>
    </source>
</reference>
<evidence type="ECO:0000313" key="3">
    <source>
        <dbReference type="Proteomes" id="UP000276215"/>
    </source>
</evidence>
<accession>A0A3N4J8B9</accession>
<evidence type="ECO:0000256" key="1">
    <source>
        <dbReference type="SAM" id="MobiDB-lite"/>
    </source>
</evidence>
<sequence>MPPLPPSDHPPPPSSTHPPTGITHDHSHLDKPLLPPSSWKRTHYPYFTPSVTT</sequence>
<evidence type="ECO:0000313" key="2">
    <source>
        <dbReference type="EMBL" id="RPA93537.1"/>
    </source>
</evidence>
<dbReference type="Proteomes" id="UP000276215">
    <property type="component" value="Unassembled WGS sequence"/>
</dbReference>
<keyword evidence="3" id="KW-1185">Reference proteome</keyword>